<dbReference type="Proteomes" id="UP000664303">
    <property type="component" value="Unassembled WGS sequence"/>
</dbReference>
<dbReference type="InterPro" id="IPR029046">
    <property type="entry name" value="LolA/LolB/LppX"/>
</dbReference>
<dbReference type="CDD" id="cd16325">
    <property type="entry name" value="LolA"/>
    <property type="match status" value="1"/>
</dbReference>
<proteinExistence type="predicted"/>
<keyword evidence="6" id="KW-0449">Lipoprotein</keyword>
<dbReference type="AlphaFoldDB" id="A0A939DHG2"/>
<dbReference type="EMBL" id="JAFKCZ010000009">
    <property type="protein sequence ID" value="MBN7797547.1"/>
    <property type="molecule type" value="Genomic_DNA"/>
</dbReference>
<evidence type="ECO:0000313" key="6">
    <source>
        <dbReference type="EMBL" id="MBN7797547.1"/>
    </source>
</evidence>
<evidence type="ECO:0000313" key="7">
    <source>
        <dbReference type="Proteomes" id="UP000664303"/>
    </source>
</evidence>
<feature type="signal peptide" evidence="5">
    <location>
        <begin position="1"/>
        <end position="22"/>
    </location>
</feature>
<dbReference type="SUPFAM" id="SSF89392">
    <property type="entry name" value="Prokaryotic lipoproteins and lipoprotein localization factors"/>
    <property type="match status" value="1"/>
</dbReference>
<keyword evidence="2" id="KW-0813">Transport</keyword>
<comment type="subunit">
    <text evidence="1">Monomer.</text>
</comment>
<keyword evidence="7" id="KW-1185">Reference proteome</keyword>
<keyword evidence="3 5" id="KW-0732">Signal</keyword>
<accession>A0A939DHG2</accession>
<comment type="caution">
    <text evidence="6">The sequence shown here is derived from an EMBL/GenBank/DDBJ whole genome shotgun (WGS) entry which is preliminary data.</text>
</comment>
<reference evidence="6" key="1">
    <citation type="submission" date="2021-02" db="EMBL/GenBank/DDBJ databases">
        <title>PHA producing bacteria isolated from coastal sediment in Guangdong, Shenzhen.</title>
        <authorList>
            <person name="Zheng W."/>
            <person name="Yu S."/>
            <person name="Huang Y."/>
        </authorList>
    </citation>
    <scope>NUCLEOTIDE SEQUENCE</scope>
    <source>
        <strain evidence="6">TN14-10</strain>
    </source>
</reference>
<dbReference type="RefSeq" id="WP_206560999.1">
    <property type="nucleotide sequence ID" value="NZ_JAFKCZ010000009.1"/>
</dbReference>
<keyword evidence="4" id="KW-0653">Protein transport</keyword>
<evidence type="ECO:0000256" key="5">
    <source>
        <dbReference type="SAM" id="SignalP"/>
    </source>
</evidence>
<gene>
    <name evidence="6" type="ORF">JYP50_13135</name>
</gene>
<evidence type="ECO:0000256" key="1">
    <source>
        <dbReference type="ARBA" id="ARBA00011245"/>
    </source>
</evidence>
<dbReference type="PANTHER" id="PTHR35869">
    <property type="entry name" value="OUTER-MEMBRANE LIPOPROTEIN CARRIER PROTEIN"/>
    <property type="match status" value="1"/>
</dbReference>
<feature type="chain" id="PRO_5036968586" evidence="5">
    <location>
        <begin position="23"/>
        <end position="207"/>
    </location>
</feature>
<dbReference type="Gene3D" id="2.50.20.10">
    <property type="entry name" value="Lipoprotein localisation LolA/LolB/LppX"/>
    <property type="match status" value="1"/>
</dbReference>
<sequence>MIRRHLCLALLCALVSALPARADDAGLLLDRLSTLETLQGAFIQRQYPEGSDQALTTRGHFKLLRPGYFAWEIESPDSQLILATPEYLWHHDRDLETVTRRPVASGAMSPLQVLGGDESALREGYRVEALEGEDEGDFRLTPAAAEAGFRSLVVRFEGVDIKGLGIVDNLGQRVEVGFAEVRRNAPLAPRDFGFSPPAGADLFYYDQ</sequence>
<evidence type="ECO:0000256" key="3">
    <source>
        <dbReference type="ARBA" id="ARBA00022729"/>
    </source>
</evidence>
<evidence type="ECO:0000256" key="4">
    <source>
        <dbReference type="ARBA" id="ARBA00022927"/>
    </source>
</evidence>
<protein>
    <submittedName>
        <fullName evidence="6">Outer-membrane lipoprotein carrier protein LolA</fullName>
    </submittedName>
</protein>
<dbReference type="InterPro" id="IPR004564">
    <property type="entry name" value="OM_lipoprot_carrier_LolA-like"/>
</dbReference>
<name>A0A939DHG2_9GAMM</name>
<dbReference type="Pfam" id="PF03548">
    <property type="entry name" value="LolA"/>
    <property type="match status" value="1"/>
</dbReference>
<dbReference type="GO" id="GO:0015031">
    <property type="term" value="P:protein transport"/>
    <property type="evidence" value="ECO:0007669"/>
    <property type="project" value="UniProtKB-KW"/>
</dbReference>
<evidence type="ECO:0000256" key="2">
    <source>
        <dbReference type="ARBA" id="ARBA00022448"/>
    </source>
</evidence>
<dbReference type="PANTHER" id="PTHR35869:SF1">
    <property type="entry name" value="OUTER-MEMBRANE LIPOPROTEIN CARRIER PROTEIN"/>
    <property type="match status" value="1"/>
</dbReference>
<organism evidence="6 7">
    <name type="scientific">Parahaliea mediterranea</name>
    <dbReference type="NCBI Taxonomy" id="651086"/>
    <lineage>
        <taxon>Bacteria</taxon>
        <taxon>Pseudomonadati</taxon>
        <taxon>Pseudomonadota</taxon>
        <taxon>Gammaproteobacteria</taxon>
        <taxon>Cellvibrionales</taxon>
        <taxon>Halieaceae</taxon>
        <taxon>Parahaliea</taxon>
    </lineage>
</organism>